<organism evidence="1 2">
    <name type="scientific">Pseudolycoriella hygida</name>
    <dbReference type="NCBI Taxonomy" id="35572"/>
    <lineage>
        <taxon>Eukaryota</taxon>
        <taxon>Metazoa</taxon>
        <taxon>Ecdysozoa</taxon>
        <taxon>Arthropoda</taxon>
        <taxon>Hexapoda</taxon>
        <taxon>Insecta</taxon>
        <taxon>Pterygota</taxon>
        <taxon>Neoptera</taxon>
        <taxon>Endopterygota</taxon>
        <taxon>Diptera</taxon>
        <taxon>Nematocera</taxon>
        <taxon>Sciaroidea</taxon>
        <taxon>Sciaridae</taxon>
        <taxon>Pseudolycoriella</taxon>
    </lineage>
</organism>
<dbReference type="EMBL" id="WJQU01000002">
    <property type="protein sequence ID" value="KAJ6640565.1"/>
    <property type="molecule type" value="Genomic_DNA"/>
</dbReference>
<accession>A0A9Q0MZ11</accession>
<keyword evidence="2" id="KW-1185">Reference proteome</keyword>
<comment type="caution">
    <text evidence="1">The sequence shown here is derived from an EMBL/GenBank/DDBJ whole genome shotgun (WGS) entry which is preliminary data.</text>
</comment>
<evidence type="ECO:0000313" key="2">
    <source>
        <dbReference type="Proteomes" id="UP001151699"/>
    </source>
</evidence>
<name>A0A9Q0MZ11_9DIPT</name>
<proteinExistence type="predicted"/>
<evidence type="ECO:0000313" key="1">
    <source>
        <dbReference type="EMBL" id="KAJ6640565.1"/>
    </source>
</evidence>
<dbReference type="AlphaFoldDB" id="A0A9Q0MZ11"/>
<dbReference type="Proteomes" id="UP001151699">
    <property type="component" value="Chromosome B"/>
</dbReference>
<gene>
    <name evidence="1" type="ORF">Bhyg_05494</name>
</gene>
<sequence>MIENAVFVVSAHNVHTATNRSKDATLMIIIHNRWECYDDLRTKPYPISGNTRAVIHCIFYVRFDGAPDVSEKSIQVVEDAGTFSEDDEDFAEFGHSDESL</sequence>
<reference evidence="1" key="1">
    <citation type="submission" date="2022-07" db="EMBL/GenBank/DDBJ databases">
        <authorList>
            <person name="Trinca V."/>
            <person name="Uliana J.V.C."/>
            <person name="Torres T.T."/>
            <person name="Ward R.J."/>
            <person name="Monesi N."/>
        </authorList>
    </citation>
    <scope>NUCLEOTIDE SEQUENCE</scope>
    <source>
        <strain evidence="1">HSMRA1968</strain>
        <tissue evidence="1">Whole embryos</tissue>
    </source>
</reference>
<protein>
    <submittedName>
        <fullName evidence="1">Uncharacterized protein</fullName>
    </submittedName>
</protein>